<dbReference type="PANTHER" id="PTHR30582">
    <property type="entry name" value="L,D-TRANSPEPTIDASE"/>
    <property type="match status" value="1"/>
</dbReference>
<keyword evidence="12" id="KW-1185">Reference proteome</keyword>
<keyword evidence="7 9" id="KW-0573">Peptidoglycan synthesis</keyword>
<dbReference type="InterPro" id="IPR006311">
    <property type="entry name" value="TAT_signal"/>
</dbReference>
<feature type="active site" description="Proton donor/acceptor" evidence="9">
    <location>
        <position position="185"/>
    </location>
</feature>
<dbReference type="Gene3D" id="2.40.440.10">
    <property type="entry name" value="L,D-transpeptidase catalytic domain-like"/>
    <property type="match status" value="1"/>
</dbReference>
<dbReference type="EMBL" id="LPUX01000067">
    <property type="protein sequence ID" value="OAP35170.1"/>
    <property type="molecule type" value="Genomic_DNA"/>
</dbReference>
<dbReference type="GO" id="GO:0005576">
    <property type="term" value="C:extracellular region"/>
    <property type="evidence" value="ECO:0007669"/>
    <property type="project" value="TreeGrafter"/>
</dbReference>
<evidence type="ECO:0000256" key="2">
    <source>
        <dbReference type="ARBA" id="ARBA00005992"/>
    </source>
</evidence>
<dbReference type="Proteomes" id="UP000094025">
    <property type="component" value="Unassembled WGS sequence"/>
</dbReference>
<keyword evidence="4" id="KW-0808">Transferase</keyword>
<dbReference type="GO" id="GO:0071972">
    <property type="term" value="F:peptidoglycan L,D-transpeptidase activity"/>
    <property type="evidence" value="ECO:0007669"/>
    <property type="project" value="TreeGrafter"/>
</dbReference>
<sequence length="235" mass="26005">MHGHEVYRRSFLKLAATAAALGLTAALGEPTNNGSLPRASGASSILAEMYGERPMEPHPVPAVPYEEIAPRFHRQVVADPTGEPSGTIVVDVGNHFLYLVQVKGQAMRYGVALGRAGFEWSGRGVVQYKRKWPRWILSDEMVERDPKLEKYSLENGGMEPGANNPLGARALYIFQDAEDTLYRIHGSQEWWTIGKHVSSGCVRMINQDVIDLYDRVSDGSPILVTDLSNDKPDRS</sequence>
<evidence type="ECO:0000256" key="4">
    <source>
        <dbReference type="ARBA" id="ARBA00022679"/>
    </source>
</evidence>
<dbReference type="UniPathway" id="UPA00219"/>
<comment type="similarity">
    <text evidence="2">Belongs to the YkuD family.</text>
</comment>
<dbReference type="InterPro" id="IPR050979">
    <property type="entry name" value="LD-transpeptidase"/>
</dbReference>
<evidence type="ECO:0000256" key="8">
    <source>
        <dbReference type="ARBA" id="ARBA00023316"/>
    </source>
</evidence>
<keyword evidence="6 9" id="KW-0133">Cell shape</keyword>
<dbReference type="OrthoDB" id="8478453at2"/>
<proteinExistence type="inferred from homology"/>
<accession>A0A178XIU1</accession>
<evidence type="ECO:0000256" key="5">
    <source>
        <dbReference type="ARBA" id="ARBA00022801"/>
    </source>
</evidence>
<evidence type="ECO:0000256" key="3">
    <source>
        <dbReference type="ARBA" id="ARBA00022676"/>
    </source>
</evidence>
<dbReference type="GO" id="GO:0071555">
    <property type="term" value="P:cell wall organization"/>
    <property type="evidence" value="ECO:0007669"/>
    <property type="project" value="UniProtKB-UniRule"/>
</dbReference>
<dbReference type="GO" id="GO:0016757">
    <property type="term" value="F:glycosyltransferase activity"/>
    <property type="evidence" value="ECO:0007669"/>
    <property type="project" value="UniProtKB-KW"/>
</dbReference>
<evidence type="ECO:0000256" key="6">
    <source>
        <dbReference type="ARBA" id="ARBA00022960"/>
    </source>
</evidence>
<name>A0A178XIU1_9HYPH</name>
<keyword evidence="3" id="KW-0328">Glycosyltransferase</keyword>
<dbReference type="NCBIfam" id="TIGR01409">
    <property type="entry name" value="TAT_signal_seq"/>
    <property type="match status" value="1"/>
</dbReference>
<dbReference type="GO" id="GO:0018104">
    <property type="term" value="P:peptidoglycan-protein cross-linking"/>
    <property type="evidence" value="ECO:0007669"/>
    <property type="project" value="TreeGrafter"/>
</dbReference>
<dbReference type="FunFam" id="2.40.440.10:FF:000002">
    <property type="entry name" value="L,D-transpeptidase ErfK/SrfK"/>
    <property type="match status" value="1"/>
</dbReference>
<dbReference type="PROSITE" id="PS52029">
    <property type="entry name" value="LD_TPASE"/>
    <property type="match status" value="1"/>
</dbReference>
<gene>
    <name evidence="11" type="ORF">AU381_25815</name>
</gene>
<dbReference type="CDD" id="cd16913">
    <property type="entry name" value="YkuD_like"/>
    <property type="match status" value="1"/>
</dbReference>
<reference evidence="11 12" key="1">
    <citation type="journal article" date="2016" name="Int. J. Syst. Evol. Microbiol.">
        <title>Ensifer glycinis sp. nov., an novel rhizobial species associated with Glycine spp.</title>
        <authorList>
            <person name="Yan H."/>
            <person name="Yan J."/>
            <person name="Sui X.H."/>
            <person name="Wang E.T."/>
            <person name="Chen W.X."/>
            <person name="Zhang X.X."/>
            <person name="Chen W.F."/>
        </authorList>
    </citation>
    <scope>NUCLEOTIDE SEQUENCE [LARGE SCALE GENOMIC DNA]</scope>
    <source>
        <strain evidence="11 12">CCBAU 23380</strain>
    </source>
</reference>
<evidence type="ECO:0000256" key="1">
    <source>
        <dbReference type="ARBA" id="ARBA00004752"/>
    </source>
</evidence>
<keyword evidence="8 9" id="KW-0961">Cell wall biogenesis/degradation</keyword>
<dbReference type="PROSITE" id="PS51318">
    <property type="entry name" value="TAT"/>
    <property type="match status" value="1"/>
</dbReference>
<evidence type="ECO:0000313" key="11">
    <source>
        <dbReference type="EMBL" id="OAP35170.1"/>
    </source>
</evidence>
<feature type="active site" description="Nucleophile" evidence="9">
    <location>
        <position position="201"/>
    </location>
</feature>
<comment type="pathway">
    <text evidence="1 9">Cell wall biogenesis; peptidoglycan biosynthesis.</text>
</comment>
<evidence type="ECO:0000259" key="10">
    <source>
        <dbReference type="PROSITE" id="PS52029"/>
    </source>
</evidence>
<keyword evidence="5" id="KW-0378">Hydrolase</keyword>
<organism evidence="11 12">
    <name type="scientific">Sinorhizobium glycinis</name>
    <dbReference type="NCBI Taxonomy" id="1472378"/>
    <lineage>
        <taxon>Bacteria</taxon>
        <taxon>Pseudomonadati</taxon>
        <taxon>Pseudomonadota</taxon>
        <taxon>Alphaproteobacteria</taxon>
        <taxon>Hyphomicrobiales</taxon>
        <taxon>Rhizobiaceae</taxon>
        <taxon>Sinorhizobium/Ensifer group</taxon>
        <taxon>Sinorhizobium</taxon>
    </lineage>
</organism>
<dbReference type="STRING" id="1472378.AU381_25815"/>
<evidence type="ECO:0000313" key="12">
    <source>
        <dbReference type="Proteomes" id="UP000094025"/>
    </source>
</evidence>
<comment type="caution">
    <text evidence="11">The sequence shown here is derived from an EMBL/GenBank/DDBJ whole genome shotgun (WGS) entry which is preliminary data.</text>
</comment>
<dbReference type="PANTHER" id="PTHR30582:SF24">
    <property type="entry name" value="L,D-TRANSPEPTIDASE ERFK_SRFK-RELATED"/>
    <property type="match status" value="1"/>
</dbReference>
<evidence type="ECO:0000256" key="9">
    <source>
        <dbReference type="PROSITE-ProRule" id="PRU01373"/>
    </source>
</evidence>
<dbReference type="SUPFAM" id="SSF141523">
    <property type="entry name" value="L,D-transpeptidase catalytic domain-like"/>
    <property type="match status" value="1"/>
</dbReference>
<dbReference type="InterPro" id="IPR038063">
    <property type="entry name" value="Transpep_catalytic_dom"/>
</dbReference>
<dbReference type="InterPro" id="IPR019546">
    <property type="entry name" value="TAT_signal_bac_arc"/>
</dbReference>
<dbReference type="Pfam" id="PF03734">
    <property type="entry name" value="YkuD"/>
    <property type="match status" value="1"/>
</dbReference>
<dbReference type="InterPro" id="IPR005490">
    <property type="entry name" value="LD_TPept_cat_dom"/>
</dbReference>
<dbReference type="AlphaFoldDB" id="A0A178XIU1"/>
<dbReference type="GO" id="GO:0008360">
    <property type="term" value="P:regulation of cell shape"/>
    <property type="evidence" value="ECO:0007669"/>
    <property type="project" value="UniProtKB-UniRule"/>
</dbReference>
<feature type="domain" description="L,D-TPase catalytic" evidence="10">
    <location>
        <begin position="86"/>
        <end position="225"/>
    </location>
</feature>
<dbReference type="RefSeq" id="WP_064244408.1">
    <property type="nucleotide sequence ID" value="NZ_LPUX01000067.1"/>
</dbReference>
<evidence type="ECO:0000256" key="7">
    <source>
        <dbReference type="ARBA" id="ARBA00022984"/>
    </source>
</evidence>
<protein>
    <recommendedName>
        <fullName evidence="10">L,D-TPase catalytic domain-containing protein</fullName>
    </recommendedName>
</protein>